<dbReference type="InterPro" id="IPR047640">
    <property type="entry name" value="RpiR-like"/>
</dbReference>
<proteinExistence type="predicted"/>
<reference evidence="7 9" key="2">
    <citation type="submission" date="2024-09" db="EMBL/GenBank/DDBJ databases">
        <title>Description of Labrys sedimenti sp. nov., isolated from a diclofenac-degrading enrichment culture, and genome-based reclassification of Labrys portucalensis as a later heterotypic synonym of Labrys neptuniae.</title>
        <authorList>
            <person name="Tancsics A."/>
            <person name="Csepanyi A."/>
        </authorList>
    </citation>
    <scope>NUCLEOTIDE SEQUENCE [LARGE SCALE GENOMIC DNA]</scope>
    <source>
        <strain evidence="7 9">LMG 23412</strain>
    </source>
</reference>
<dbReference type="Gene3D" id="3.40.50.10490">
    <property type="entry name" value="Glucose-6-phosphate isomerase like protein, domain 1"/>
    <property type="match status" value="1"/>
</dbReference>
<keyword evidence="1" id="KW-0805">Transcription regulation</keyword>
<dbReference type="PROSITE" id="PS51071">
    <property type="entry name" value="HTH_RPIR"/>
    <property type="match status" value="1"/>
</dbReference>
<keyword evidence="3" id="KW-0804">Transcription</keyword>
<dbReference type="EMBL" id="JBFNQD010000013">
    <property type="protein sequence ID" value="MEW9309299.1"/>
    <property type="molecule type" value="Genomic_DNA"/>
</dbReference>
<feature type="domain" description="SIS" evidence="5">
    <location>
        <begin position="128"/>
        <end position="265"/>
    </location>
</feature>
<dbReference type="Gene3D" id="1.10.10.10">
    <property type="entry name" value="Winged helix-like DNA-binding domain superfamily/Winged helix DNA-binding domain"/>
    <property type="match status" value="1"/>
</dbReference>
<evidence type="ECO:0000259" key="5">
    <source>
        <dbReference type="PROSITE" id="PS51464"/>
    </source>
</evidence>
<dbReference type="InterPro" id="IPR046348">
    <property type="entry name" value="SIS_dom_sf"/>
</dbReference>
<dbReference type="EMBL" id="JBHGPK010000014">
    <property type="protein sequence ID" value="MFC2252871.1"/>
    <property type="molecule type" value="Genomic_DNA"/>
</dbReference>
<dbReference type="Pfam" id="PF01380">
    <property type="entry name" value="SIS"/>
    <property type="match status" value="1"/>
</dbReference>
<dbReference type="CDD" id="cd05013">
    <property type="entry name" value="SIS_RpiR"/>
    <property type="match status" value="1"/>
</dbReference>
<dbReference type="InterPro" id="IPR009057">
    <property type="entry name" value="Homeodomain-like_sf"/>
</dbReference>
<accession>A0ABV6ZL06</accession>
<evidence type="ECO:0000256" key="3">
    <source>
        <dbReference type="ARBA" id="ARBA00023163"/>
    </source>
</evidence>
<dbReference type="InterPro" id="IPR036388">
    <property type="entry name" value="WH-like_DNA-bd_sf"/>
</dbReference>
<dbReference type="PROSITE" id="PS51464">
    <property type="entry name" value="SIS"/>
    <property type="match status" value="1"/>
</dbReference>
<dbReference type="SUPFAM" id="SSF53697">
    <property type="entry name" value="SIS domain"/>
    <property type="match status" value="1"/>
</dbReference>
<gene>
    <name evidence="6" type="ORF">ABXS05_27365</name>
    <name evidence="7" type="ORF">ACETRX_24760</name>
</gene>
<organism evidence="7 9">
    <name type="scientific">Labrys neptuniae</name>
    <dbReference type="NCBI Taxonomy" id="376174"/>
    <lineage>
        <taxon>Bacteria</taxon>
        <taxon>Pseudomonadati</taxon>
        <taxon>Pseudomonadota</taxon>
        <taxon>Alphaproteobacteria</taxon>
        <taxon>Hyphomicrobiales</taxon>
        <taxon>Xanthobacteraceae</taxon>
        <taxon>Labrys</taxon>
    </lineage>
</organism>
<evidence type="ECO:0000313" key="6">
    <source>
        <dbReference type="EMBL" id="MEW9309299.1"/>
    </source>
</evidence>
<feature type="domain" description="HTH rpiR-type" evidence="4">
    <location>
        <begin position="1"/>
        <end position="75"/>
    </location>
</feature>
<keyword evidence="2" id="KW-0238">DNA-binding</keyword>
<evidence type="ECO:0000256" key="1">
    <source>
        <dbReference type="ARBA" id="ARBA00023015"/>
    </source>
</evidence>
<comment type="caution">
    <text evidence="7">The sequence shown here is derived from an EMBL/GenBank/DDBJ whole genome shotgun (WGS) entry which is preliminary data.</text>
</comment>
<sequence length="289" mass="31433">MTQLLVERFETMPSQLKLAARFVLDHPQEVALISMREQAQRAGVSHSTMMRLARWLGLEAYEDMRALYAQALREPGAKSAAKPAEAVETPSVAEDGQGYSTVSATTDMLAAQVARLGEYTSAMQHVAVADILIEARRVYCLGLRSEQVVATHFSRLLSLFDDRGTLLDAAAKGEVDALRHAGPGDVMLVVGMAPYARATVEVARRAAKRGVTIVAITDSRVSPLARLARASVIVTVESHSFFRSVTPALAAAEILIALIAQRSGVDVKEAMRAVEQHLSEYDVYWTPSR</sequence>
<dbReference type="InterPro" id="IPR001347">
    <property type="entry name" value="SIS_dom"/>
</dbReference>
<keyword evidence="8" id="KW-1185">Reference proteome</keyword>
<reference evidence="6 8" key="1">
    <citation type="submission" date="2024-07" db="EMBL/GenBank/DDBJ databases">
        <title>Description of Labrys sedimenti sp. nov., isolated from a diclofenac-degrading enrichment culture.</title>
        <authorList>
            <person name="Tancsics A."/>
            <person name="Csepanyi A."/>
        </authorList>
    </citation>
    <scope>NUCLEOTIDE SEQUENCE [LARGE SCALE GENOMIC DNA]</scope>
    <source>
        <strain evidence="6 8">LMG 23578</strain>
    </source>
</reference>
<dbReference type="PANTHER" id="PTHR30514">
    <property type="entry name" value="GLUCOKINASE"/>
    <property type="match status" value="1"/>
</dbReference>
<dbReference type="InterPro" id="IPR000281">
    <property type="entry name" value="HTH_RpiR"/>
</dbReference>
<dbReference type="PANTHER" id="PTHR30514:SF18">
    <property type="entry name" value="RPIR-FAMILY TRANSCRIPTIONAL REGULATOR"/>
    <property type="match status" value="1"/>
</dbReference>
<dbReference type="Proteomes" id="UP001555786">
    <property type="component" value="Unassembled WGS sequence"/>
</dbReference>
<dbReference type="Proteomes" id="UP001595190">
    <property type="component" value="Unassembled WGS sequence"/>
</dbReference>
<evidence type="ECO:0000313" key="7">
    <source>
        <dbReference type="EMBL" id="MFC2252871.1"/>
    </source>
</evidence>
<protein>
    <submittedName>
        <fullName evidence="7">MurR/RpiR family transcriptional regulator</fullName>
    </submittedName>
</protein>
<evidence type="ECO:0000313" key="9">
    <source>
        <dbReference type="Proteomes" id="UP001595190"/>
    </source>
</evidence>
<dbReference type="Pfam" id="PF01418">
    <property type="entry name" value="HTH_6"/>
    <property type="match status" value="1"/>
</dbReference>
<evidence type="ECO:0000256" key="2">
    <source>
        <dbReference type="ARBA" id="ARBA00023125"/>
    </source>
</evidence>
<dbReference type="RefSeq" id="WP_367626046.1">
    <property type="nucleotide sequence ID" value="NZ_JBFNQD010000013.1"/>
</dbReference>
<dbReference type="InterPro" id="IPR035472">
    <property type="entry name" value="RpiR-like_SIS"/>
</dbReference>
<dbReference type="SUPFAM" id="SSF46689">
    <property type="entry name" value="Homeodomain-like"/>
    <property type="match status" value="1"/>
</dbReference>
<name>A0ABV6ZL06_9HYPH</name>
<evidence type="ECO:0000259" key="4">
    <source>
        <dbReference type="PROSITE" id="PS51071"/>
    </source>
</evidence>
<evidence type="ECO:0000313" key="8">
    <source>
        <dbReference type="Proteomes" id="UP001555786"/>
    </source>
</evidence>